<evidence type="ECO:0000259" key="5">
    <source>
        <dbReference type="PROSITE" id="PS50893"/>
    </source>
</evidence>
<dbReference type="PROSITE" id="PS00211">
    <property type="entry name" value="ABC_TRANSPORTER_1"/>
    <property type="match status" value="1"/>
</dbReference>
<dbReference type="InterPro" id="IPR005670">
    <property type="entry name" value="PstB-like"/>
</dbReference>
<accession>A0AAJ0U4N8</accession>
<organism evidence="6 7">
    <name type="scientific">Halochromatium glycolicum</name>
    <dbReference type="NCBI Taxonomy" id="85075"/>
    <lineage>
        <taxon>Bacteria</taxon>
        <taxon>Pseudomonadati</taxon>
        <taxon>Pseudomonadota</taxon>
        <taxon>Gammaproteobacteria</taxon>
        <taxon>Chromatiales</taxon>
        <taxon>Chromatiaceae</taxon>
        <taxon>Halochromatium</taxon>
    </lineage>
</organism>
<dbReference type="Gene3D" id="3.40.50.300">
    <property type="entry name" value="P-loop containing nucleotide triphosphate hydrolases"/>
    <property type="match status" value="1"/>
</dbReference>
<keyword evidence="7" id="KW-1185">Reference proteome</keyword>
<dbReference type="GO" id="GO:0035435">
    <property type="term" value="P:phosphate ion transmembrane transport"/>
    <property type="evidence" value="ECO:0007669"/>
    <property type="project" value="InterPro"/>
</dbReference>
<sequence>MSKAKMQADAVDVFYGESRAIRDVSLEINDREVLALMGPSGCGKSTFLRCLNRMNDHIGEARIEGRITLDDRDIYDPEIDPVQIRARVGMVAQVPNPFPKPIFDNVAFGPRLHGLHDSRDELTELVEGSLSRAGLWEEVKDLLHQPGTSLSGGQQQRLCIARAIANQPDVLLMDEPVSSLDPKSAAVIEELIGELAERYAIVLVTHSMEQAKRIADRTAFFYLGDLVEVAETHALFDNPQEERTQRYLGGLFG</sequence>
<dbReference type="PANTHER" id="PTHR43423:SF1">
    <property type="entry name" value="ABC TRANSPORTER I FAMILY MEMBER 17"/>
    <property type="match status" value="1"/>
</dbReference>
<reference evidence="6" key="1">
    <citation type="submission" date="2017-08" db="EMBL/GenBank/DDBJ databases">
        <authorList>
            <person name="Imhoff J.F."/>
            <person name="Rahn T."/>
            <person name="Kuenzel S."/>
            <person name="Neulinger S.C."/>
        </authorList>
    </citation>
    <scope>NUCLEOTIDE SEQUENCE</scope>
    <source>
        <strain evidence="6">DSM 11080</strain>
    </source>
</reference>
<gene>
    <name evidence="6" type="ORF">CKO40_11745</name>
</gene>
<evidence type="ECO:0000256" key="3">
    <source>
        <dbReference type="ARBA" id="ARBA00022741"/>
    </source>
</evidence>
<dbReference type="InterPro" id="IPR003439">
    <property type="entry name" value="ABC_transporter-like_ATP-bd"/>
</dbReference>
<reference evidence="6" key="2">
    <citation type="journal article" date="2020" name="Microorganisms">
        <title>Osmotic Adaptation and Compatible Solute Biosynthesis of Phototrophic Bacteria as Revealed from Genome Analyses.</title>
        <authorList>
            <person name="Imhoff J.F."/>
            <person name="Rahn T."/>
            <person name="Kunzel S."/>
            <person name="Keller A."/>
            <person name="Neulinger S.C."/>
        </authorList>
    </citation>
    <scope>NUCLEOTIDE SEQUENCE</scope>
    <source>
        <strain evidence="6">DSM 11080</strain>
    </source>
</reference>
<proteinExistence type="predicted"/>
<evidence type="ECO:0000256" key="2">
    <source>
        <dbReference type="ARBA" id="ARBA00022592"/>
    </source>
</evidence>
<dbReference type="NCBIfam" id="TIGR00972">
    <property type="entry name" value="3a0107s01c2"/>
    <property type="match status" value="1"/>
</dbReference>
<keyword evidence="3" id="KW-0547">Nucleotide-binding</keyword>
<evidence type="ECO:0000313" key="6">
    <source>
        <dbReference type="EMBL" id="MBK1705195.1"/>
    </source>
</evidence>
<dbReference type="SMART" id="SM00382">
    <property type="entry name" value="AAA"/>
    <property type="match status" value="1"/>
</dbReference>
<evidence type="ECO:0000256" key="1">
    <source>
        <dbReference type="ARBA" id="ARBA00022448"/>
    </source>
</evidence>
<dbReference type="CDD" id="cd03260">
    <property type="entry name" value="ABC_PstB_phosphate_transporter"/>
    <property type="match status" value="1"/>
</dbReference>
<keyword evidence="4 6" id="KW-0067">ATP-binding</keyword>
<dbReference type="InterPro" id="IPR003593">
    <property type="entry name" value="AAA+_ATPase"/>
</dbReference>
<keyword evidence="2" id="KW-0592">Phosphate transport</keyword>
<dbReference type="PANTHER" id="PTHR43423">
    <property type="entry name" value="ABC TRANSPORTER I FAMILY MEMBER 17"/>
    <property type="match status" value="1"/>
</dbReference>
<dbReference type="EMBL" id="NRSJ01000019">
    <property type="protein sequence ID" value="MBK1705195.1"/>
    <property type="molecule type" value="Genomic_DNA"/>
</dbReference>
<dbReference type="PROSITE" id="PS50893">
    <property type="entry name" value="ABC_TRANSPORTER_2"/>
    <property type="match status" value="1"/>
</dbReference>
<dbReference type="GO" id="GO:0016887">
    <property type="term" value="F:ATP hydrolysis activity"/>
    <property type="evidence" value="ECO:0007669"/>
    <property type="project" value="InterPro"/>
</dbReference>
<feature type="domain" description="ABC transporter" evidence="5">
    <location>
        <begin position="6"/>
        <end position="248"/>
    </location>
</feature>
<protein>
    <submittedName>
        <fullName evidence="6">Phosphate ABC transporter ATP-binding protein</fullName>
    </submittedName>
</protein>
<dbReference type="AlphaFoldDB" id="A0AAJ0U4N8"/>
<evidence type="ECO:0000313" key="7">
    <source>
        <dbReference type="Proteomes" id="UP001296776"/>
    </source>
</evidence>
<dbReference type="SUPFAM" id="SSF52540">
    <property type="entry name" value="P-loop containing nucleoside triphosphate hydrolases"/>
    <property type="match status" value="1"/>
</dbReference>
<dbReference type="Proteomes" id="UP001296776">
    <property type="component" value="Unassembled WGS sequence"/>
</dbReference>
<dbReference type="GO" id="GO:0005315">
    <property type="term" value="F:phosphate transmembrane transporter activity"/>
    <property type="evidence" value="ECO:0007669"/>
    <property type="project" value="InterPro"/>
</dbReference>
<dbReference type="InterPro" id="IPR017871">
    <property type="entry name" value="ABC_transporter-like_CS"/>
</dbReference>
<dbReference type="InterPro" id="IPR027417">
    <property type="entry name" value="P-loop_NTPase"/>
</dbReference>
<dbReference type="GO" id="GO:0005524">
    <property type="term" value="F:ATP binding"/>
    <property type="evidence" value="ECO:0007669"/>
    <property type="project" value="UniProtKB-KW"/>
</dbReference>
<keyword evidence="1" id="KW-0813">Transport</keyword>
<evidence type="ECO:0000256" key="4">
    <source>
        <dbReference type="ARBA" id="ARBA00022840"/>
    </source>
</evidence>
<dbReference type="Pfam" id="PF00005">
    <property type="entry name" value="ABC_tran"/>
    <property type="match status" value="1"/>
</dbReference>
<name>A0AAJ0U4N8_9GAMM</name>
<dbReference type="GO" id="GO:0016020">
    <property type="term" value="C:membrane"/>
    <property type="evidence" value="ECO:0007669"/>
    <property type="project" value="InterPro"/>
</dbReference>
<comment type="caution">
    <text evidence="6">The sequence shown here is derived from an EMBL/GenBank/DDBJ whole genome shotgun (WGS) entry which is preliminary data.</text>
</comment>